<accession>A0A0W8F3V3</accession>
<organism evidence="1">
    <name type="scientific">hydrocarbon metagenome</name>
    <dbReference type="NCBI Taxonomy" id="938273"/>
    <lineage>
        <taxon>unclassified sequences</taxon>
        <taxon>metagenomes</taxon>
        <taxon>ecological metagenomes</taxon>
    </lineage>
</organism>
<gene>
    <name evidence="1" type="ORF">ASZ90_014790</name>
</gene>
<proteinExistence type="predicted"/>
<dbReference type="EMBL" id="LNQE01001550">
    <property type="protein sequence ID" value="KUG15545.1"/>
    <property type="molecule type" value="Genomic_DNA"/>
</dbReference>
<comment type="caution">
    <text evidence="1">The sequence shown here is derived from an EMBL/GenBank/DDBJ whole genome shotgun (WGS) entry which is preliminary data.</text>
</comment>
<sequence length="42" mass="4511">MCACEGFTLAGRHVRCAGLMNLAQCAHAQDSPPYQVPKQGYS</sequence>
<dbReference type="AlphaFoldDB" id="A0A0W8F3V3"/>
<name>A0A0W8F3V3_9ZZZZ</name>
<evidence type="ECO:0000313" key="1">
    <source>
        <dbReference type="EMBL" id="KUG15545.1"/>
    </source>
</evidence>
<reference evidence="1" key="1">
    <citation type="journal article" date="2015" name="Proc. Natl. Acad. Sci. U.S.A.">
        <title>Networks of energetic and metabolic interactions define dynamics in microbial communities.</title>
        <authorList>
            <person name="Embree M."/>
            <person name="Liu J.K."/>
            <person name="Al-Bassam M.M."/>
            <person name="Zengler K."/>
        </authorList>
    </citation>
    <scope>NUCLEOTIDE SEQUENCE</scope>
</reference>
<protein>
    <submittedName>
        <fullName evidence="1">Uncharacterized protein</fullName>
    </submittedName>
</protein>